<feature type="domain" description="Radical SAM core" evidence="7">
    <location>
        <begin position="28"/>
        <end position="287"/>
    </location>
</feature>
<dbReference type="PANTHER" id="PTHR11135:SF1">
    <property type="entry name" value="PROTEIN YHCC"/>
    <property type="match status" value="1"/>
</dbReference>
<comment type="cofactor">
    <cofactor evidence="1">
        <name>[4Fe-4S] cluster</name>
        <dbReference type="ChEBI" id="CHEBI:49883"/>
    </cofactor>
</comment>
<dbReference type="InterPro" id="IPR005911">
    <property type="entry name" value="YhcC-like"/>
</dbReference>
<dbReference type="SFLD" id="SFLDG01086">
    <property type="entry name" value="elongater_protein-like"/>
    <property type="match status" value="1"/>
</dbReference>
<dbReference type="SMART" id="SM00729">
    <property type="entry name" value="Elp3"/>
    <property type="match status" value="1"/>
</dbReference>
<evidence type="ECO:0000256" key="5">
    <source>
        <dbReference type="ARBA" id="ARBA00023004"/>
    </source>
</evidence>
<dbReference type="InterPro" id="IPR032432">
    <property type="entry name" value="Radical_SAM_C"/>
</dbReference>
<dbReference type="Gene3D" id="3.20.20.70">
    <property type="entry name" value="Aldolase class I"/>
    <property type="match status" value="1"/>
</dbReference>
<dbReference type="SUPFAM" id="SSF102114">
    <property type="entry name" value="Radical SAM enzymes"/>
    <property type="match status" value="1"/>
</dbReference>
<proteinExistence type="predicted"/>
<keyword evidence="4" id="KW-0479">Metal-binding</keyword>
<dbReference type="InterPro" id="IPR007197">
    <property type="entry name" value="rSAM"/>
</dbReference>
<dbReference type="SFLD" id="SFLDS00029">
    <property type="entry name" value="Radical_SAM"/>
    <property type="match status" value="1"/>
</dbReference>
<dbReference type="InterPro" id="IPR006638">
    <property type="entry name" value="Elp3/MiaA/NifB-like_rSAM"/>
</dbReference>
<dbReference type="GO" id="GO:0046872">
    <property type="term" value="F:metal ion binding"/>
    <property type="evidence" value="ECO:0007669"/>
    <property type="project" value="UniProtKB-KW"/>
</dbReference>
<dbReference type="PROSITE" id="PS51918">
    <property type="entry name" value="RADICAL_SAM"/>
    <property type="match status" value="1"/>
</dbReference>
<evidence type="ECO:0000256" key="1">
    <source>
        <dbReference type="ARBA" id="ARBA00001966"/>
    </source>
</evidence>
<dbReference type="InterPro" id="IPR013785">
    <property type="entry name" value="Aldolase_TIM"/>
</dbReference>
<dbReference type="GO" id="GO:0003824">
    <property type="term" value="F:catalytic activity"/>
    <property type="evidence" value="ECO:0007669"/>
    <property type="project" value="InterPro"/>
</dbReference>
<gene>
    <name evidence="8" type="ORF">MSIBF_A2600012</name>
</gene>
<dbReference type="Pfam" id="PF16199">
    <property type="entry name" value="Radical_SAM_C"/>
    <property type="match status" value="1"/>
</dbReference>
<keyword evidence="3" id="KW-0949">S-adenosyl-L-methionine</keyword>
<accession>A0A098ECD7</accession>
<keyword evidence="2" id="KW-0004">4Fe-4S</keyword>
<keyword evidence="5" id="KW-0408">Iron</keyword>
<evidence type="ECO:0000256" key="6">
    <source>
        <dbReference type="ARBA" id="ARBA00023014"/>
    </source>
</evidence>
<sequence>MNQINHNIVDEIYKKGMLYAPFGEYMRLKYGFKVFKIPFNGNFTCPNYDGRLSKYGCIFCPDFARQFTYESFRPYKDLSIAGQIESQLKHYKSCESDRGLVYVAFGTNTYQRIEILKKIYDEILENKEVIGLSVGTRPDCLPDEVLDLLEEYVKKGYEIWLEIGQQSMHEHTLEKTNRKHGIAECIRVVREAHKRGIHVLFFIMLGLPYETKSETIETARMLSALEIDAVKIYPTIVMKGTKLASEYLKGTYRPLSEVEYINLTADFIEKFREKYFNPTSFKGLWIRNKVGTRMGFIQGKNHSED</sequence>
<dbReference type="NCBIfam" id="TIGR01212">
    <property type="entry name" value="TIGR01212 family radical SAM protein"/>
    <property type="match status" value="1"/>
</dbReference>
<dbReference type="Pfam" id="PF04055">
    <property type="entry name" value="Radical_SAM"/>
    <property type="match status" value="1"/>
</dbReference>
<dbReference type="EMBL" id="CCXY01000180">
    <property type="protein sequence ID" value="CEG12675.1"/>
    <property type="molecule type" value="Genomic_DNA"/>
</dbReference>
<reference evidence="8" key="1">
    <citation type="submission" date="2014-09" db="EMBL/GenBank/DDBJ databases">
        <authorList>
            <person name="Probst J Alexander"/>
        </authorList>
    </citation>
    <scope>NUCLEOTIDE SEQUENCE</scope>
</reference>
<evidence type="ECO:0000256" key="4">
    <source>
        <dbReference type="ARBA" id="ARBA00022723"/>
    </source>
</evidence>
<evidence type="ECO:0000256" key="2">
    <source>
        <dbReference type="ARBA" id="ARBA00022485"/>
    </source>
</evidence>
<dbReference type="SFLD" id="SFLDG01091">
    <property type="entry name" value="uncharacterized_CHP01210-like"/>
    <property type="match status" value="1"/>
</dbReference>
<dbReference type="InterPro" id="IPR039661">
    <property type="entry name" value="ELP3"/>
</dbReference>
<dbReference type="GO" id="GO:0051539">
    <property type="term" value="F:4 iron, 4 sulfur cluster binding"/>
    <property type="evidence" value="ECO:0007669"/>
    <property type="project" value="UniProtKB-KW"/>
</dbReference>
<evidence type="ECO:0000313" key="8">
    <source>
        <dbReference type="EMBL" id="CEG12675.1"/>
    </source>
</evidence>
<evidence type="ECO:0000259" key="7">
    <source>
        <dbReference type="PROSITE" id="PS51918"/>
    </source>
</evidence>
<dbReference type="AlphaFoldDB" id="A0A098ECD7"/>
<dbReference type="PANTHER" id="PTHR11135">
    <property type="entry name" value="HISTONE ACETYLTRANSFERASE-RELATED"/>
    <property type="match status" value="1"/>
</dbReference>
<keyword evidence="6" id="KW-0411">Iron-sulfur</keyword>
<protein>
    <recommendedName>
        <fullName evidence="7">Radical SAM core domain-containing protein</fullName>
    </recommendedName>
</protein>
<organism evidence="8">
    <name type="scientific">groundwater metagenome</name>
    <dbReference type="NCBI Taxonomy" id="717931"/>
    <lineage>
        <taxon>unclassified sequences</taxon>
        <taxon>metagenomes</taxon>
        <taxon>ecological metagenomes</taxon>
    </lineage>
</organism>
<name>A0A098ECD7_9ZZZZ</name>
<dbReference type="InterPro" id="IPR058240">
    <property type="entry name" value="rSAM_sf"/>
</dbReference>
<evidence type="ECO:0000256" key="3">
    <source>
        <dbReference type="ARBA" id="ARBA00022691"/>
    </source>
</evidence>